<dbReference type="EMBL" id="CP002113">
    <property type="protein sequence ID" value="AEK23403.1"/>
    <property type="molecule type" value="Genomic_DNA"/>
</dbReference>
<protein>
    <submittedName>
        <fullName evidence="1">Uncharacterized protein</fullName>
    </submittedName>
</protein>
<organism evidence="1 2">
    <name type="scientific">Capnocytophaga canimorsus (strain 5)</name>
    <dbReference type="NCBI Taxonomy" id="860228"/>
    <lineage>
        <taxon>Bacteria</taxon>
        <taxon>Pseudomonadati</taxon>
        <taxon>Bacteroidota</taxon>
        <taxon>Flavobacteriia</taxon>
        <taxon>Flavobacteriales</taxon>
        <taxon>Flavobacteriaceae</taxon>
        <taxon>Capnocytophaga</taxon>
    </lineage>
</organism>
<evidence type="ECO:0000313" key="1">
    <source>
        <dbReference type="EMBL" id="AEK23403.1"/>
    </source>
</evidence>
<gene>
    <name evidence="1" type="ordered locus">Ccan_12870</name>
</gene>
<keyword evidence="2" id="KW-1185">Reference proteome</keyword>
<dbReference type="STRING" id="860228.Ccan_12870"/>
<dbReference type="Proteomes" id="UP000008895">
    <property type="component" value="Chromosome"/>
</dbReference>
<dbReference type="KEGG" id="ccm:Ccan_12870"/>
<accession>F9YPQ7</accession>
<dbReference type="HOGENOM" id="CLU_3023536_0_0_10"/>
<reference evidence="1 2" key="1">
    <citation type="journal article" date="2011" name="J. Bacteriol.">
        <title>Complete genome sequence of the dog commensal and human pathogen Capnocytophaga canimorsus strain 5.</title>
        <authorList>
            <person name="Manfredi P."/>
            <person name="Pagni M."/>
            <person name="Cornelis G.R."/>
        </authorList>
    </citation>
    <scope>NUCLEOTIDE SEQUENCE [LARGE SCALE GENOMIC DNA]</scope>
    <source>
        <strain evidence="2">5</strain>
    </source>
</reference>
<proteinExistence type="predicted"/>
<evidence type="ECO:0000313" key="2">
    <source>
        <dbReference type="Proteomes" id="UP000008895"/>
    </source>
</evidence>
<dbReference type="AlphaFoldDB" id="F9YPQ7"/>
<name>F9YPQ7_CAPCC</name>
<sequence length="55" mass="6523">MSKKNLSFEVRPKTEDNPIENKELLFCGNHQAVFVYVVNDFCFHNLNIFVGCYFY</sequence>